<gene>
    <name evidence="1" type="ORF">LEP1GSC161_1862</name>
</gene>
<proteinExistence type="predicted"/>
<protein>
    <recommendedName>
        <fullName evidence="3">Sigma-70 region 2</fullName>
    </recommendedName>
</protein>
<dbReference type="GO" id="GO:0006352">
    <property type="term" value="P:DNA-templated transcription initiation"/>
    <property type="evidence" value="ECO:0007669"/>
    <property type="project" value="InterPro"/>
</dbReference>
<sequence length="38" mass="4488">MTQTDTVDFSILYEENYRTVYRFLLKISSDPEIAEDLA</sequence>
<accession>M6VPQ5</accession>
<name>M6VPQ5_9LEPT</name>
<dbReference type="AlphaFoldDB" id="M6VPQ5"/>
<evidence type="ECO:0000313" key="2">
    <source>
        <dbReference type="Proteomes" id="UP000012149"/>
    </source>
</evidence>
<organism evidence="1 2">
    <name type="scientific">Leptospira santarosai str. CBC1416</name>
    <dbReference type="NCBI Taxonomy" id="1193059"/>
    <lineage>
        <taxon>Bacteria</taxon>
        <taxon>Pseudomonadati</taxon>
        <taxon>Spirochaetota</taxon>
        <taxon>Spirochaetia</taxon>
        <taxon>Leptospirales</taxon>
        <taxon>Leptospiraceae</taxon>
        <taxon>Leptospira</taxon>
    </lineage>
</organism>
<dbReference type="Proteomes" id="UP000012149">
    <property type="component" value="Unassembled WGS sequence"/>
</dbReference>
<dbReference type="EMBL" id="AKWE02000030">
    <property type="protein sequence ID" value="EMO59492.1"/>
    <property type="molecule type" value="Genomic_DNA"/>
</dbReference>
<dbReference type="GO" id="GO:0003700">
    <property type="term" value="F:DNA-binding transcription factor activity"/>
    <property type="evidence" value="ECO:0007669"/>
    <property type="project" value="InterPro"/>
</dbReference>
<reference evidence="1 2" key="1">
    <citation type="submission" date="2013-01" db="EMBL/GenBank/DDBJ databases">
        <authorList>
            <person name="Harkins D.M."/>
            <person name="Durkin A.S."/>
            <person name="Brinkac L.M."/>
            <person name="Haft D.H."/>
            <person name="Selengut J.D."/>
            <person name="Sanka R."/>
            <person name="DePew J."/>
            <person name="Purushe J."/>
            <person name="Matthias M.A."/>
            <person name="Vinetz J.M."/>
            <person name="Sutton G.G."/>
            <person name="Nierman W.C."/>
            <person name="Fouts D.E."/>
        </authorList>
    </citation>
    <scope>NUCLEOTIDE SEQUENCE [LARGE SCALE GENOMIC DNA]</scope>
    <source>
        <strain evidence="1 2">CBC1416</strain>
    </source>
</reference>
<evidence type="ECO:0000313" key="1">
    <source>
        <dbReference type="EMBL" id="EMO59492.1"/>
    </source>
</evidence>
<dbReference type="SUPFAM" id="SSF88946">
    <property type="entry name" value="Sigma2 domain of RNA polymerase sigma factors"/>
    <property type="match status" value="1"/>
</dbReference>
<comment type="caution">
    <text evidence="1">The sequence shown here is derived from an EMBL/GenBank/DDBJ whole genome shotgun (WGS) entry which is preliminary data.</text>
</comment>
<evidence type="ECO:0008006" key="3">
    <source>
        <dbReference type="Google" id="ProtNLM"/>
    </source>
</evidence>
<dbReference type="InterPro" id="IPR013325">
    <property type="entry name" value="RNA_pol_sigma_r2"/>
</dbReference>